<evidence type="ECO:0000256" key="4">
    <source>
        <dbReference type="ARBA" id="ARBA00019595"/>
    </source>
</evidence>
<evidence type="ECO:0000256" key="8">
    <source>
        <dbReference type="PIRSR" id="PIRSR600888-1"/>
    </source>
</evidence>
<comment type="caution">
    <text evidence="10">The sequence shown here is derived from an EMBL/GenBank/DDBJ whole genome shotgun (WGS) entry which is preliminary data.</text>
</comment>
<dbReference type="InterPro" id="IPR011051">
    <property type="entry name" value="RmlC_Cupin_sf"/>
</dbReference>
<dbReference type="PANTHER" id="PTHR21047:SF2">
    <property type="entry name" value="THYMIDINE DIPHOSPHO-4-KETO-RHAMNOSE 3,5-EPIMERASE"/>
    <property type="match status" value="1"/>
</dbReference>
<comment type="catalytic activity">
    <reaction evidence="1">
        <text>dTDP-4-dehydro-6-deoxy-alpha-D-glucose = dTDP-4-dehydro-beta-L-rhamnose</text>
        <dbReference type="Rhea" id="RHEA:16969"/>
        <dbReference type="ChEBI" id="CHEBI:57649"/>
        <dbReference type="ChEBI" id="CHEBI:62830"/>
        <dbReference type="EC" id="5.1.3.13"/>
    </reaction>
</comment>
<protein>
    <recommendedName>
        <fullName evidence="4">dTDP-4-dehydrorhamnose 3,5-epimerase</fullName>
        <ecNumber evidence="3">5.1.3.13</ecNumber>
    </recommendedName>
    <alternativeName>
        <fullName evidence="6">Thymidine diphospho-4-keto-rhamnose 3,5-epimerase</fullName>
    </alternativeName>
    <alternativeName>
        <fullName evidence="5">dTDP-4-keto-6-deoxyglucose 3,5-epimerase</fullName>
    </alternativeName>
    <alternativeName>
        <fullName evidence="7">dTDP-6-deoxy-D-xylo-4-hexulose 3,5-epimerase</fullName>
    </alternativeName>
</protein>
<dbReference type="GO" id="GO:0008830">
    <property type="term" value="F:dTDP-4-dehydrorhamnose 3,5-epimerase activity"/>
    <property type="evidence" value="ECO:0007669"/>
    <property type="project" value="UniProtKB-EC"/>
</dbReference>
<reference evidence="10 11" key="1">
    <citation type="submission" date="2018-05" db="EMBL/GenBank/DDBJ databases">
        <title>Rhodobacteraceae gen. nov., sp. nov. isolated from sea water.</title>
        <authorList>
            <person name="Ren Y."/>
        </authorList>
    </citation>
    <scope>NUCLEOTIDE SEQUENCE [LARGE SCALE GENOMIC DNA]</scope>
    <source>
        <strain evidence="10 11">TG-679</strain>
    </source>
</reference>
<gene>
    <name evidence="10" type="ORF">DKT77_00800</name>
</gene>
<name>A0A2V2LFW4_9RHOB</name>
<dbReference type="InterPro" id="IPR014710">
    <property type="entry name" value="RmlC-like_jellyroll"/>
</dbReference>
<evidence type="ECO:0000256" key="6">
    <source>
        <dbReference type="ARBA" id="ARBA00031424"/>
    </source>
</evidence>
<keyword evidence="11" id="KW-1185">Reference proteome</keyword>
<evidence type="ECO:0000256" key="2">
    <source>
        <dbReference type="ARBA" id="ARBA00001997"/>
    </source>
</evidence>
<dbReference type="GO" id="GO:0005829">
    <property type="term" value="C:cytosol"/>
    <property type="evidence" value="ECO:0007669"/>
    <property type="project" value="TreeGrafter"/>
</dbReference>
<proteinExistence type="predicted"/>
<accession>A0A2V2LFW4</accession>
<dbReference type="EC" id="5.1.3.13" evidence="3"/>
<evidence type="ECO:0000256" key="3">
    <source>
        <dbReference type="ARBA" id="ARBA00012098"/>
    </source>
</evidence>
<feature type="active site" description="Proton acceptor" evidence="8">
    <location>
        <position position="52"/>
    </location>
</feature>
<dbReference type="GO" id="GO:0000271">
    <property type="term" value="P:polysaccharide biosynthetic process"/>
    <property type="evidence" value="ECO:0007669"/>
    <property type="project" value="TreeGrafter"/>
</dbReference>
<dbReference type="AlphaFoldDB" id="A0A2V2LFW4"/>
<evidence type="ECO:0000256" key="1">
    <source>
        <dbReference type="ARBA" id="ARBA00001298"/>
    </source>
</evidence>
<dbReference type="PANTHER" id="PTHR21047">
    <property type="entry name" value="DTDP-6-DEOXY-D-GLUCOSE-3,5 EPIMERASE"/>
    <property type="match status" value="1"/>
</dbReference>
<evidence type="ECO:0000313" key="10">
    <source>
        <dbReference type="EMBL" id="PWR04538.1"/>
    </source>
</evidence>
<evidence type="ECO:0000313" key="11">
    <source>
        <dbReference type="Proteomes" id="UP000245680"/>
    </source>
</evidence>
<feature type="site" description="Participates in a stacking interaction with the thymidine ring of dTDP-4-oxo-6-deoxyglucose" evidence="9">
    <location>
        <position position="123"/>
    </location>
</feature>
<dbReference type="Gene3D" id="2.60.120.10">
    <property type="entry name" value="Jelly Rolls"/>
    <property type="match status" value="1"/>
</dbReference>
<sequence>MKMSQTQAPFARLLDAPVTLGDERGRIRILYEQGNVVLKRSSSVQGVFRGLHRQAAPSLQEKIIRVLSGRIYDFVTDPDDSDGVIWYREITPETDWVHINARYAHGFYALTDVEFEYFCDGRYDEAAEESYNVADTLRDALNLGAIQLSAKDSAGIPMSRPVRRAGDN</sequence>
<evidence type="ECO:0000256" key="5">
    <source>
        <dbReference type="ARBA" id="ARBA00029758"/>
    </source>
</evidence>
<comment type="function">
    <text evidence="2">Catalyzes the epimerization of the C3' and C5'positions of dTDP-6-deoxy-D-xylo-4-hexulose, forming dTDP-6-deoxy-L-lyxo-4-hexulose.</text>
</comment>
<organism evidence="10 11">
    <name type="scientific">Meridianimarinicoccus roseus</name>
    <dbReference type="NCBI Taxonomy" id="2072018"/>
    <lineage>
        <taxon>Bacteria</taxon>
        <taxon>Pseudomonadati</taxon>
        <taxon>Pseudomonadota</taxon>
        <taxon>Alphaproteobacteria</taxon>
        <taxon>Rhodobacterales</taxon>
        <taxon>Paracoccaceae</taxon>
        <taxon>Meridianimarinicoccus</taxon>
    </lineage>
</organism>
<dbReference type="Pfam" id="PF00908">
    <property type="entry name" value="dTDP_sugar_isom"/>
    <property type="match status" value="1"/>
</dbReference>
<dbReference type="Proteomes" id="UP000245680">
    <property type="component" value="Unassembled WGS sequence"/>
</dbReference>
<evidence type="ECO:0000256" key="9">
    <source>
        <dbReference type="PIRSR" id="PIRSR600888-3"/>
    </source>
</evidence>
<dbReference type="EMBL" id="QGKU01000003">
    <property type="protein sequence ID" value="PWR04538.1"/>
    <property type="molecule type" value="Genomic_DNA"/>
</dbReference>
<feature type="active site" description="Proton donor" evidence="8">
    <location>
        <position position="117"/>
    </location>
</feature>
<dbReference type="SUPFAM" id="SSF51182">
    <property type="entry name" value="RmlC-like cupins"/>
    <property type="match status" value="1"/>
</dbReference>
<evidence type="ECO:0000256" key="7">
    <source>
        <dbReference type="ARBA" id="ARBA00033311"/>
    </source>
</evidence>
<dbReference type="InterPro" id="IPR000888">
    <property type="entry name" value="RmlC-like"/>
</dbReference>